<evidence type="ECO:0000313" key="6">
    <source>
        <dbReference type="EMBL" id="GAA5097148.1"/>
    </source>
</evidence>
<dbReference type="Gene3D" id="3.40.50.300">
    <property type="entry name" value="P-loop containing nucleotide triphosphate hydrolases"/>
    <property type="match status" value="1"/>
</dbReference>
<dbReference type="PANTHER" id="PTHR42734:SF6">
    <property type="entry name" value="MOLYBDATE IMPORT ATP-BINDING PROTEIN MOLC"/>
    <property type="match status" value="1"/>
</dbReference>
<dbReference type="Pfam" id="PF00005">
    <property type="entry name" value="ABC_tran"/>
    <property type="match status" value="1"/>
</dbReference>
<dbReference type="InterPro" id="IPR027417">
    <property type="entry name" value="P-loop_NTPase"/>
</dbReference>
<keyword evidence="3" id="KW-0547">Nucleotide-binding</keyword>
<dbReference type="PROSITE" id="PS50893">
    <property type="entry name" value="ABC_TRANSPORTER_2"/>
    <property type="match status" value="1"/>
</dbReference>
<evidence type="ECO:0000256" key="4">
    <source>
        <dbReference type="ARBA" id="ARBA00022840"/>
    </source>
</evidence>
<feature type="domain" description="ABC transporter" evidence="5">
    <location>
        <begin position="4"/>
        <end position="239"/>
    </location>
</feature>
<dbReference type="SMART" id="SM00382">
    <property type="entry name" value="AAA"/>
    <property type="match status" value="1"/>
</dbReference>
<comment type="similarity">
    <text evidence="1">Belongs to the ABC transporter superfamily.</text>
</comment>
<gene>
    <name evidence="6" type="ORF">GCM10023338_08310</name>
</gene>
<keyword evidence="7" id="KW-1185">Reference proteome</keyword>
<dbReference type="InterPro" id="IPR003439">
    <property type="entry name" value="ABC_transporter-like_ATP-bd"/>
</dbReference>
<dbReference type="RefSeq" id="WP_077924934.1">
    <property type="nucleotide sequence ID" value="NZ_BAABKE010000002.1"/>
</dbReference>
<dbReference type="InterPro" id="IPR050153">
    <property type="entry name" value="Metal_Ion_Import_ABC"/>
</dbReference>
<proteinExistence type="inferred from homology"/>
<accession>A0ABP9MIH4</accession>
<evidence type="ECO:0000313" key="7">
    <source>
        <dbReference type="Proteomes" id="UP001500631"/>
    </source>
</evidence>
<protein>
    <submittedName>
        <fullName evidence="6">ABC transporter ATP-binding protein</fullName>
    </submittedName>
</protein>
<sequence>MSLIQLQDLTIGYRGQIIAEKLNLSFQPQEVTCLLGANGCGKTTLLKTILGILPKIAGEILINQKPQQKWQRNELSKYLGYVPQAHNHVFPFTVEAVVLMGRTAHLNWYSSPKTEDKAIAYECIQQLGIEHLTYKPYTQLSGGQQQLVLIARALAQNPSFLIMDEPTASLDFGNQMRVLEQIEKLKAQGLSILMTTHQPEHAMQIADRIILLDHGNIIADGSAKACLTLKNLAQIYALDESIIAKNLPFIV</sequence>
<comment type="caution">
    <text evidence="6">The sequence shown here is derived from an EMBL/GenBank/DDBJ whole genome shotgun (WGS) entry which is preliminary data.</text>
</comment>
<evidence type="ECO:0000256" key="1">
    <source>
        <dbReference type="ARBA" id="ARBA00005417"/>
    </source>
</evidence>
<evidence type="ECO:0000256" key="2">
    <source>
        <dbReference type="ARBA" id="ARBA00022448"/>
    </source>
</evidence>
<evidence type="ECO:0000259" key="5">
    <source>
        <dbReference type="PROSITE" id="PS50893"/>
    </source>
</evidence>
<reference evidence="7" key="1">
    <citation type="journal article" date="2019" name="Int. J. Syst. Evol. Microbiol.">
        <title>The Global Catalogue of Microorganisms (GCM) 10K type strain sequencing project: providing services to taxonomists for standard genome sequencing and annotation.</title>
        <authorList>
            <consortium name="The Broad Institute Genomics Platform"/>
            <consortium name="The Broad Institute Genome Sequencing Center for Infectious Disease"/>
            <person name="Wu L."/>
            <person name="Ma J."/>
        </authorList>
    </citation>
    <scope>NUCLEOTIDE SEQUENCE [LARGE SCALE GENOMIC DNA]</scope>
    <source>
        <strain evidence="7">JCM 18424</strain>
    </source>
</reference>
<organism evidence="6 7">
    <name type="scientific">Wohlfahrtiimonas larvae</name>
    <dbReference type="NCBI Taxonomy" id="1157986"/>
    <lineage>
        <taxon>Bacteria</taxon>
        <taxon>Pseudomonadati</taxon>
        <taxon>Pseudomonadota</taxon>
        <taxon>Gammaproteobacteria</taxon>
        <taxon>Cardiobacteriales</taxon>
        <taxon>Ignatzschineriaceae</taxon>
        <taxon>Wohlfahrtiimonas</taxon>
    </lineage>
</organism>
<dbReference type="Proteomes" id="UP001500631">
    <property type="component" value="Unassembled WGS sequence"/>
</dbReference>
<dbReference type="GO" id="GO:0005524">
    <property type="term" value="F:ATP binding"/>
    <property type="evidence" value="ECO:0007669"/>
    <property type="project" value="UniProtKB-KW"/>
</dbReference>
<dbReference type="PROSITE" id="PS00211">
    <property type="entry name" value="ABC_TRANSPORTER_1"/>
    <property type="match status" value="1"/>
</dbReference>
<dbReference type="EMBL" id="BAABKE010000002">
    <property type="protein sequence ID" value="GAA5097148.1"/>
    <property type="molecule type" value="Genomic_DNA"/>
</dbReference>
<dbReference type="SUPFAM" id="SSF52540">
    <property type="entry name" value="P-loop containing nucleoside triphosphate hydrolases"/>
    <property type="match status" value="1"/>
</dbReference>
<dbReference type="PANTHER" id="PTHR42734">
    <property type="entry name" value="METAL TRANSPORT SYSTEM ATP-BINDING PROTEIN TM_0124-RELATED"/>
    <property type="match status" value="1"/>
</dbReference>
<dbReference type="InterPro" id="IPR003593">
    <property type="entry name" value="AAA+_ATPase"/>
</dbReference>
<evidence type="ECO:0000256" key="3">
    <source>
        <dbReference type="ARBA" id="ARBA00022741"/>
    </source>
</evidence>
<keyword evidence="4 6" id="KW-0067">ATP-binding</keyword>
<keyword evidence="2" id="KW-0813">Transport</keyword>
<dbReference type="InterPro" id="IPR017871">
    <property type="entry name" value="ABC_transporter-like_CS"/>
</dbReference>
<name>A0ABP9MIH4_9GAMM</name>